<keyword evidence="2" id="KW-0238">DNA-binding</keyword>
<accession>A0A1D7QNA5</accession>
<dbReference type="PANTHER" id="PTHR46796:SF6">
    <property type="entry name" value="ARAC SUBFAMILY"/>
    <property type="match status" value="1"/>
</dbReference>
<reference evidence="5 6" key="1">
    <citation type="submission" date="2016-08" db="EMBL/GenBank/DDBJ databases">
        <authorList>
            <person name="Seilhamer J.J."/>
        </authorList>
    </citation>
    <scope>NUCLEOTIDE SEQUENCE [LARGE SCALE GENOMIC DNA]</scope>
    <source>
        <strain evidence="5 6">DX4</strain>
    </source>
</reference>
<evidence type="ECO:0000256" key="2">
    <source>
        <dbReference type="ARBA" id="ARBA00023125"/>
    </source>
</evidence>
<dbReference type="PROSITE" id="PS00041">
    <property type="entry name" value="HTH_ARAC_FAMILY_1"/>
    <property type="match status" value="1"/>
</dbReference>
<dbReference type="PANTHER" id="PTHR46796">
    <property type="entry name" value="HTH-TYPE TRANSCRIPTIONAL ACTIVATOR RHAS-RELATED"/>
    <property type="match status" value="1"/>
</dbReference>
<dbReference type="PROSITE" id="PS01124">
    <property type="entry name" value="HTH_ARAC_FAMILY_2"/>
    <property type="match status" value="1"/>
</dbReference>
<evidence type="ECO:0000313" key="5">
    <source>
        <dbReference type="EMBL" id="AOM80109.1"/>
    </source>
</evidence>
<dbReference type="AlphaFoldDB" id="A0A1D7QNA5"/>
<evidence type="ECO:0000259" key="4">
    <source>
        <dbReference type="PROSITE" id="PS01124"/>
    </source>
</evidence>
<dbReference type="Pfam" id="PF12833">
    <property type="entry name" value="HTH_18"/>
    <property type="match status" value="1"/>
</dbReference>
<dbReference type="InterPro" id="IPR018062">
    <property type="entry name" value="HTH_AraC-typ_CS"/>
</dbReference>
<dbReference type="InterPro" id="IPR018060">
    <property type="entry name" value="HTH_AraC"/>
</dbReference>
<gene>
    <name evidence="5" type="ORF">BFS30_24865</name>
</gene>
<dbReference type="InterPro" id="IPR050204">
    <property type="entry name" value="AraC_XylS_family_regulators"/>
</dbReference>
<dbReference type="InterPro" id="IPR009057">
    <property type="entry name" value="Homeodomain-like_sf"/>
</dbReference>
<dbReference type="RefSeq" id="WP_069381771.1">
    <property type="nucleotide sequence ID" value="NZ_CP017141.1"/>
</dbReference>
<organism evidence="5 6">
    <name type="scientific">Pedobacter steynii</name>
    <dbReference type="NCBI Taxonomy" id="430522"/>
    <lineage>
        <taxon>Bacteria</taxon>
        <taxon>Pseudomonadati</taxon>
        <taxon>Bacteroidota</taxon>
        <taxon>Sphingobacteriia</taxon>
        <taxon>Sphingobacteriales</taxon>
        <taxon>Sphingobacteriaceae</taxon>
        <taxon>Pedobacter</taxon>
    </lineage>
</organism>
<keyword evidence="1" id="KW-0805">Transcription regulation</keyword>
<dbReference type="PRINTS" id="PR00032">
    <property type="entry name" value="HTHARAC"/>
</dbReference>
<proteinExistence type="predicted"/>
<feature type="domain" description="HTH araC/xylS-type" evidence="4">
    <location>
        <begin position="182"/>
        <end position="279"/>
    </location>
</feature>
<dbReference type="EMBL" id="CP017141">
    <property type="protein sequence ID" value="AOM80109.1"/>
    <property type="molecule type" value="Genomic_DNA"/>
</dbReference>
<dbReference type="GO" id="GO:0043565">
    <property type="term" value="F:sequence-specific DNA binding"/>
    <property type="evidence" value="ECO:0007669"/>
    <property type="project" value="InterPro"/>
</dbReference>
<name>A0A1D7QNA5_9SPHI</name>
<dbReference type="Proteomes" id="UP000094313">
    <property type="component" value="Chromosome"/>
</dbReference>
<protein>
    <recommendedName>
        <fullName evidence="4">HTH araC/xylS-type domain-containing protein</fullName>
    </recommendedName>
</protein>
<dbReference type="GO" id="GO:0003700">
    <property type="term" value="F:DNA-binding transcription factor activity"/>
    <property type="evidence" value="ECO:0007669"/>
    <property type="project" value="InterPro"/>
</dbReference>
<keyword evidence="3" id="KW-0804">Transcription</keyword>
<dbReference type="SMART" id="SM00342">
    <property type="entry name" value="HTH_ARAC"/>
    <property type="match status" value="1"/>
</dbReference>
<dbReference type="OrthoDB" id="9782911at2"/>
<dbReference type="Gene3D" id="1.10.10.60">
    <property type="entry name" value="Homeodomain-like"/>
    <property type="match status" value="2"/>
</dbReference>
<keyword evidence="6" id="KW-1185">Reference proteome</keyword>
<evidence type="ECO:0000256" key="3">
    <source>
        <dbReference type="ARBA" id="ARBA00023163"/>
    </source>
</evidence>
<sequence length="279" mass="32361">MEATIQTLYSSEICTVHNFLCRCTDCLVSAKEHQDNFVIAYIRTGNFQFKVFRNNLDAYHGFFLINKPGYEYRVGHDHKFPDECTIFSISEESLQQIKEHAGALSWFFDNPDLQSVLVKASPETEYLHHCIFQLLQTTRLARLWVETLITELFIQVLLTYERPALPPLLTVKQKKNYLPTIETVKQFINENFTADISLPELAELGYLSSFHFNRLFKQMTSVSPYQYLLRVRLKHAHLQLCNTSTPVSDIAFLAGFNSLEHFSASYKKMYGMSPSFARK</sequence>
<dbReference type="SUPFAM" id="SSF46689">
    <property type="entry name" value="Homeodomain-like"/>
    <property type="match status" value="2"/>
</dbReference>
<dbReference type="KEGG" id="psty:BFS30_24865"/>
<dbReference type="InterPro" id="IPR020449">
    <property type="entry name" value="Tscrpt_reg_AraC-type_HTH"/>
</dbReference>
<evidence type="ECO:0000256" key="1">
    <source>
        <dbReference type="ARBA" id="ARBA00023015"/>
    </source>
</evidence>
<evidence type="ECO:0000313" key="6">
    <source>
        <dbReference type="Proteomes" id="UP000094313"/>
    </source>
</evidence>